<dbReference type="EMBL" id="JAYWIO010000002">
    <property type="protein sequence ID" value="KAK7281765.1"/>
    <property type="molecule type" value="Genomic_DNA"/>
</dbReference>
<gene>
    <name evidence="1" type="ORF">RIF29_10024</name>
</gene>
<comment type="caution">
    <text evidence="1">The sequence shown here is derived from an EMBL/GenBank/DDBJ whole genome shotgun (WGS) entry which is preliminary data.</text>
</comment>
<dbReference type="AlphaFoldDB" id="A0AAN9FSD3"/>
<protein>
    <submittedName>
        <fullName evidence="1">Uncharacterized protein</fullName>
    </submittedName>
</protein>
<name>A0AAN9FSD3_CROPI</name>
<dbReference type="Proteomes" id="UP001372338">
    <property type="component" value="Unassembled WGS sequence"/>
</dbReference>
<evidence type="ECO:0000313" key="1">
    <source>
        <dbReference type="EMBL" id="KAK7281765.1"/>
    </source>
</evidence>
<proteinExistence type="predicted"/>
<reference evidence="1 2" key="1">
    <citation type="submission" date="2024-01" db="EMBL/GenBank/DDBJ databases">
        <title>The genomes of 5 underutilized Papilionoideae crops provide insights into root nodulation and disease resistanc.</title>
        <authorList>
            <person name="Yuan L."/>
        </authorList>
    </citation>
    <scope>NUCLEOTIDE SEQUENCE [LARGE SCALE GENOMIC DNA]</scope>
    <source>
        <strain evidence="1">ZHUSHIDOU_FW_LH</strain>
        <tissue evidence="1">Leaf</tissue>
    </source>
</reference>
<keyword evidence="2" id="KW-1185">Reference proteome</keyword>
<accession>A0AAN9FSD3</accession>
<organism evidence="1 2">
    <name type="scientific">Crotalaria pallida</name>
    <name type="common">Smooth rattlebox</name>
    <name type="synonym">Crotalaria striata</name>
    <dbReference type="NCBI Taxonomy" id="3830"/>
    <lineage>
        <taxon>Eukaryota</taxon>
        <taxon>Viridiplantae</taxon>
        <taxon>Streptophyta</taxon>
        <taxon>Embryophyta</taxon>
        <taxon>Tracheophyta</taxon>
        <taxon>Spermatophyta</taxon>
        <taxon>Magnoliopsida</taxon>
        <taxon>eudicotyledons</taxon>
        <taxon>Gunneridae</taxon>
        <taxon>Pentapetalae</taxon>
        <taxon>rosids</taxon>
        <taxon>fabids</taxon>
        <taxon>Fabales</taxon>
        <taxon>Fabaceae</taxon>
        <taxon>Papilionoideae</taxon>
        <taxon>50 kb inversion clade</taxon>
        <taxon>genistoids sensu lato</taxon>
        <taxon>core genistoids</taxon>
        <taxon>Crotalarieae</taxon>
        <taxon>Crotalaria</taxon>
    </lineage>
</organism>
<evidence type="ECO:0000313" key="2">
    <source>
        <dbReference type="Proteomes" id="UP001372338"/>
    </source>
</evidence>
<sequence>MREKALKHKVGEEVNRFFWEQTHVSQFVNALNKFSFLNHHLNVHGAYPNYRVENNQIVSEDGLVDLSSADLPNLRELVEDTIVFPKDSIALSDSEGKPQRI</sequence>